<feature type="transmembrane region" description="Helical" evidence="8">
    <location>
        <begin position="61"/>
        <end position="82"/>
    </location>
</feature>
<dbReference type="InterPro" id="IPR002549">
    <property type="entry name" value="AI-2E-like"/>
</dbReference>
<feature type="transmembrane region" description="Helical" evidence="8">
    <location>
        <begin position="7"/>
        <end position="26"/>
    </location>
</feature>
<evidence type="ECO:0000256" key="7">
    <source>
        <dbReference type="ARBA" id="ARBA00023136"/>
    </source>
</evidence>
<name>A0A926CYG2_9FIRM</name>
<sequence>MNRKKKIYIIAGLAAAVAIVLAVLWRGMLVNLLWTLLGALFLAYLLNPLVSYLGERAGRDYALFFLMSGILVVLLLIAGVFVPQAGEELAKLVGSLPENMQRLSQIVSSLDQKLQAMNIQVDLAGLVQNYMDQLPELGPQLLEATMSHLQGFLAISPWLFSIPIITFYFLKDKDYFATELTKLIPAGKRAGVKRTLRQIDSALWKYLRGTILLALIMGTLTGAGLAIIGIPYWLLLGILMFFFNFIPYFGPVLAAIPILLASLAGGSWQFIFTLGLLVVTQSLQGAVLAPKITGDSVKIHPLYIMVLLLAAGQLFGVAGMLTSVPIMLMIRIVVKGAYRARVEKKTISPEEMN</sequence>
<feature type="transmembrane region" description="Helical" evidence="8">
    <location>
        <begin position="211"/>
        <end position="235"/>
    </location>
</feature>
<keyword evidence="7 8" id="KW-0472">Membrane</keyword>
<evidence type="ECO:0000313" key="10">
    <source>
        <dbReference type="Proteomes" id="UP000654279"/>
    </source>
</evidence>
<dbReference type="PANTHER" id="PTHR21716:SF53">
    <property type="entry name" value="PERMEASE PERM-RELATED"/>
    <property type="match status" value="1"/>
</dbReference>
<evidence type="ECO:0000256" key="1">
    <source>
        <dbReference type="ARBA" id="ARBA00004651"/>
    </source>
</evidence>
<proteinExistence type="inferred from homology"/>
<feature type="transmembrane region" description="Helical" evidence="8">
    <location>
        <begin position="302"/>
        <end position="334"/>
    </location>
</feature>
<protein>
    <submittedName>
        <fullName evidence="9">AI-2E family transporter</fullName>
    </submittedName>
</protein>
<feature type="transmembrane region" description="Helical" evidence="8">
    <location>
        <begin position="32"/>
        <end position="54"/>
    </location>
</feature>
<evidence type="ECO:0000256" key="6">
    <source>
        <dbReference type="ARBA" id="ARBA00022989"/>
    </source>
</evidence>
<keyword evidence="6 8" id="KW-1133">Transmembrane helix</keyword>
<evidence type="ECO:0000313" key="9">
    <source>
        <dbReference type="EMBL" id="MBC8529030.1"/>
    </source>
</evidence>
<dbReference type="AlphaFoldDB" id="A0A926CYG2"/>
<evidence type="ECO:0000256" key="4">
    <source>
        <dbReference type="ARBA" id="ARBA00022475"/>
    </source>
</evidence>
<comment type="similarity">
    <text evidence="2">Belongs to the autoinducer-2 exporter (AI-2E) (TC 2.A.86) family.</text>
</comment>
<feature type="transmembrane region" description="Helical" evidence="8">
    <location>
        <begin position="270"/>
        <end position="290"/>
    </location>
</feature>
<evidence type="ECO:0000256" key="8">
    <source>
        <dbReference type="SAM" id="Phobius"/>
    </source>
</evidence>
<keyword evidence="10" id="KW-1185">Reference proteome</keyword>
<keyword evidence="4" id="KW-1003">Cell membrane</keyword>
<dbReference type="Pfam" id="PF01594">
    <property type="entry name" value="AI-2E_transport"/>
    <property type="match status" value="1"/>
</dbReference>
<reference evidence="9" key="1">
    <citation type="submission" date="2020-08" db="EMBL/GenBank/DDBJ databases">
        <title>Genome public.</title>
        <authorList>
            <person name="Liu C."/>
            <person name="Sun Q."/>
        </authorList>
    </citation>
    <scope>NUCLEOTIDE SEQUENCE</scope>
    <source>
        <strain evidence="9">NSJ-44</strain>
    </source>
</reference>
<comment type="subcellular location">
    <subcellularLocation>
        <location evidence="1">Cell membrane</location>
        <topology evidence="1">Multi-pass membrane protein</topology>
    </subcellularLocation>
</comment>
<gene>
    <name evidence="9" type="ORF">H8699_06285</name>
</gene>
<evidence type="ECO:0000256" key="2">
    <source>
        <dbReference type="ARBA" id="ARBA00009773"/>
    </source>
</evidence>
<dbReference type="RefSeq" id="WP_249284935.1">
    <property type="nucleotide sequence ID" value="NZ_JACRSO010000002.1"/>
</dbReference>
<organism evidence="9 10">
    <name type="scientific">Luoshenia tenuis</name>
    <dbReference type="NCBI Taxonomy" id="2763654"/>
    <lineage>
        <taxon>Bacteria</taxon>
        <taxon>Bacillati</taxon>
        <taxon>Bacillota</taxon>
        <taxon>Clostridia</taxon>
        <taxon>Christensenellales</taxon>
        <taxon>Christensenellaceae</taxon>
        <taxon>Luoshenia</taxon>
    </lineage>
</organism>
<dbReference type="PANTHER" id="PTHR21716">
    <property type="entry name" value="TRANSMEMBRANE PROTEIN"/>
    <property type="match status" value="1"/>
</dbReference>
<feature type="transmembrane region" description="Helical" evidence="8">
    <location>
        <begin position="149"/>
        <end position="170"/>
    </location>
</feature>
<keyword evidence="5 8" id="KW-0812">Transmembrane</keyword>
<dbReference type="Proteomes" id="UP000654279">
    <property type="component" value="Unassembled WGS sequence"/>
</dbReference>
<feature type="transmembrane region" description="Helical" evidence="8">
    <location>
        <begin position="241"/>
        <end position="263"/>
    </location>
</feature>
<evidence type="ECO:0000256" key="3">
    <source>
        <dbReference type="ARBA" id="ARBA00022448"/>
    </source>
</evidence>
<dbReference type="EMBL" id="JACRSO010000002">
    <property type="protein sequence ID" value="MBC8529030.1"/>
    <property type="molecule type" value="Genomic_DNA"/>
</dbReference>
<keyword evidence="3" id="KW-0813">Transport</keyword>
<comment type="caution">
    <text evidence="9">The sequence shown here is derived from an EMBL/GenBank/DDBJ whole genome shotgun (WGS) entry which is preliminary data.</text>
</comment>
<evidence type="ECO:0000256" key="5">
    <source>
        <dbReference type="ARBA" id="ARBA00022692"/>
    </source>
</evidence>
<dbReference type="GO" id="GO:0005886">
    <property type="term" value="C:plasma membrane"/>
    <property type="evidence" value="ECO:0007669"/>
    <property type="project" value="UniProtKB-SubCell"/>
</dbReference>
<accession>A0A926CYG2</accession>